<feature type="compositionally biased region" description="Low complexity" evidence="1">
    <location>
        <begin position="33"/>
        <end position="57"/>
    </location>
</feature>
<proteinExistence type="predicted"/>
<dbReference type="EMBL" id="RIBY02002030">
    <property type="protein sequence ID" value="KAH9826122.1"/>
    <property type="molecule type" value="Genomic_DNA"/>
</dbReference>
<dbReference type="AlphaFoldDB" id="A0A9W7SPE3"/>
<sequence>MASKKGGWGSLLSGAVANLESRLDTILAEDGDAPASRPRATDAAPAPAPASASASASGTLAPKPADTLSEGGVA</sequence>
<reference evidence="2 3" key="2">
    <citation type="journal article" date="2021" name="Curr. Genet.">
        <title>Genetic response to nitrogen starvation in the aggressive Eucalyptus foliar pathogen Teratosphaeria destructans.</title>
        <authorList>
            <person name="Havenga M."/>
            <person name="Wingfield B.D."/>
            <person name="Wingfield M.J."/>
            <person name="Dreyer L.L."/>
            <person name="Roets F."/>
            <person name="Aylward J."/>
        </authorList>
    </citation>
    <scope>NUCLEOTIDE SEQUENCE [LARGE SCALE GENOMIC DNA]</scope>
    <source>
        <strain evidence="2">CMW44962</strain>
    </source>
</reference>
<evidence type="ECO:0000256" key="1">
    <source>
        <dbReference type="SAM" id="MobiDB-lite"/>
    </source>
</evidence>
<comment type="caution">
    <text evidence="2">The sequence shown here is derived from an EMBL/GenBank/DDBJ whole genome shotgun (WGS) entry which is preliminary data.</text>
</comment>
<evidence type="ECO:0000313" key="2">
    <source>
        <dbReference type="EMBL" id="KAH9826122.1"/>
    </source>
</evidence>
<feature type="non-terminal residue" evidence="2">
    <location>
        <position position="74"/>
    </location>
</feature>
<reference evidence="2 3" key="1">
    <citation type="journal article" date="2018" name="IMA Fungus">
        <title>IMA Genome-F 10: Nine draft genome sequences of Claviceps purpurea s.lat., including C. arundinis, C. humidiphila, and C. cf. spartinae, pseudomolecules for the pitch canker pathogen Fusarium circinatum, draft genome of Davidsoniella eucalypti, Grosmannia galeiformis, Quambalaria eucalypti, and Teratosphaeria destructans.</title>
        <authorList>
            <person name="Wingfield B.D."/>
            <person name="Liu M."/>
            <person name="Nguyen H.D."/>
            <person name="Lane F.A."/>
            <person name="Morgan S.W."/>
            <person name="De Vos L."/>
            <person name="Wilken P.M."/>
            <person name="Duong T.A."/>
            <person name="Aylward J."/>
            <person name="Coetzee M.P."/>
            <person name="Dadej K."/>
            <person name="De Beer Z.W."/>
            <person name="Findlay W."/>
            <person name="Havenga M."/>
            <person name="Kolarik M."/>
            <person name="Menzies J.G."/>
            <person name="Naidoo K."/>
            <person name="Pochopski O."/>
            <person name="Shoukouhi P."/>
            <person name="Santana Q.C."/>
            <person name="Seifert K.A."/>
            <person name="Soal N."/>
            <person name="Steenkamp E.T."/>
            <person name="Tatham C.T."/>
            <person name="van der Nest M.A."/>
            <person name="Wingfield M.J."/>
        </authorList>
    </citation>
    <scope>NUCLEOTIDE SEQUENCE [LARGE SCALE GENOMIC DNA]</scope>
    <source>
        <strain evidence="2">CMW44962</strain>
    </source>
</reference>
<accession>A0A9W7SPE3</accession>
<evidence type="ECO:0000313" key="3">
    <source>
        <dbReference type="Proteomes" id="UP001138500"/>
    </source>
</evidence>
<protein>
    <submittedName>
        <fullName evidence="2">Uncharacterized protein</fullName>
    </submittedName>
</protein>
<keyword evidence="3" id="KW-1185">Reference proteome</keyword>
<organism evidence="2 3">
    <name type="scientific">Teratosphaeria destructans</name>
    <dbReference type="NCBI Taxonomy" id="418781"/>
    <lineage>
        <taxon>Eukaryota</taxon>
        <taxon>Fungi</taxon>
        <taxon>Dikarya</taxon>
        <taxon>Ascomycota</taxon>
        <taxon>Pezizomycotina</taxon>
        <taxon>Dothideomycetes</taxon>
        <taxon>Dothideomycetidae</taxon>
        <taxon>Mycosphaerellales</taxon>
        <taxon>Teratosphaeriaceae</taxon>
        <taxon>Teratosphaeria</taxon>
    </lineage>
</organism>
<gene>
    <name evidence="2" type="ORF">Tdes44962_MAKER10092</name>
</gene>
<dbReference type="Proteomes" id="UP001138500">
    <property type="component" value="Unassembled WGS sequence"/>
</dbReference>
<feature type="region of interest" description="Disordered" evidence="1">
    <location>
        <begin position="28"/>
        <end position="74"/>
    </location>
</feature>
<name>A0A9W7SPE3_9PEZI</name>